<keyword evidence="5 7" id="KW-1133">Transmembrane helix</keyword>
<dbReference type="Proteomes" id="UP000186141">
    <property type="component" value="Unassembled WGS sequence"/>
</dbReference>
<organism evidence="9 10">
    <name type="scientific">Gemmobacter megaterium</name>
    <dbReference type="NCBI Taxonomy" id="1086013"/>
    <lineage>
        <taxon>Bacteria</taxon>
        <taxon>Pseudomonadati</taxon>
        <taxon>Pseudomonadota</taxon>
        <taxon>Alphaproteobacteria</taxon>
        <taxon>Rhodobacterales</taxon>
        <taxon>Paracoccaceae</taxon>
        <taxon>Gemmobacter</taxon>
    </lineage>
</organism>
<keyword evidence="6 7" id="KW-0472">Membrane</keyword>
<evidence type="ECO:0000256" key="6">
    <source>
        <dbReference type="ARBA" id="ARBA00023136"/>
    </source>
</evidence>
<feature type="transmembrane region" description="Helical" evidence="7">
    <location>
        <begin position="100"/>
        <end position="119"/>
    </location>
</feature>
<dbReference type="PROSITE" id="PS50928">
    <property type="entry name" value="ABC_TM1"/>
    <property type="match status" value="1"/>
</dbReference>
<keyword evidence="4 7" id="KW-0812">Transmembrane</keyword>
<feature type="transmembrane region" description="Helical" evidence="7">
    <location>
        <begin position="290"/>
        <end position="314"/>
    </location>
</feature>
<dbReference type="RefSeq" id="WP_076530925.1">
    <property type="nucleotide sequence ID" value="NZ_BMEH01000003.1"/>
</dbReference>
<keyword evidence="3" id="KW-1003">Cell membrane</keyword>
<reference evidence="9 10" key="1">
    <citation type="submission" date="2017-01" db="EMBL/GenBank/DDBJ databases">
        <authorList>
            <person name="Mah S.A."/>
            <person name="Swanson W.J."/>
            <person name="Moy G.W."/>
            <person name="Vacquier V.D."/>
        </authorList>
    </citation>
    <scope>NUCLEOTIDE SEQUENCE [LARGE SCALE GENOMIC DNA]</scope>
    <source>
        <strain evidence="9 10">DSM 26375</strain>
    </source>
</reference>
<evidence type="ECO:0000256" key="2">
    <source>
        <dbReference type="ARBA" id="ARBA00022448"/>
    </source>
</evidence>
<evidence type="ECO:0000259" key="8">
    <source>
        <dbReference type="PROSITE" id="PS50928"/>
    </source>
</evidence>
<keyword evidence="2 7" id="KW-0813">Transport</keyword>
<dbReference type="EMBL" id="FTOT01000003">
    <property type="protein sequence ID" value="SIS96881.1"/>
    <property type="molecule type" value="Genomic_DNA"/>
</dbReference>
<protein>
    <submittedName>
        <fullName evidence="9">Peptide/nickel transport system permease protein</fullName>
    </submittedName>
</protein>
<evidence type="ECO:0000256" key="1">
    <source>
        <dbReference type="ARBA" id="ARBA00004651"/>
    </source>
</evidence>
<proteinExistence type="inferred from homology"/>
<evidence type="ECO:0000313" key="9">
    <source>
        <dbReference type="EMBL" id="SIS96881.1"/>
    </source>
</evidence>
<comment type="similarity">
    <text evidence="7">Belongs to the binding-protein-dependent transport system permease family.</text>
</comment>
<dbReference type="GO" id="GO:0055085">
    <property type="term" value="P:transmembrane transport"/>
    <property type="evidence" value="ECO:0007669"/>
    <property type="project" value="InterPro"/>
</dbReference>
<comment type="subcellular location">
    <subcellularLocation>
        <location evidence="1 7">Cell membrane</location>
        <topology evidence="1 7">Multi-pass membrane protein</topology>
    </subcellularLocation>
</comment>
<dbReference type="CDD" id="cd06261">
    <property type="entry name" value="TM_PBP2"/>
    <property type="match status" value="1"/>
</dbReference>
<dbReference type="AlphaFoldDB" id="A0A1N7NF37"/>
<evidence type="ECO:0000256" key="4">
    <source>
        <dbReference type="ARBA" id="ARBA00022692"/>
    </source>
</evidence>
<dbReference type="Gene3D" id="1.10.3720.10">
    <property type="entry name" value="MetI-like"/>
    <property type="match status" value="1"/>
</dbReference>
<keyword evidence="10" id="KW-1185">Reference proteome</keyword>
<dbReference type="InterPro" id="IPR000515">
    <property type="entry name" value="MetI-like"/>
</dbReference>
<feature type="transmembrane region" description="Helical" evidence="7">
    <location>
        <begin position="131"/>
        <end position="156"/>
    </location>
</feature>
<sequence>MTAYLIRRVFQALFTMLAMAVLVFAAVYMLGNPVDALLSPDSDQIERAAAIARLGLDRPLHEQFGLFLWNAVRGDLGTSFVYGIPAIEVLFLRLPTTLELAVFAMVLALVIGIPLGIIAGMRPGSFAGKTIMGGSILGFSLPAFWVGLMLVLIFAVQLQVLPSGGRGQTVQVFGINLASLTLDGLKHMILPATTLALYKASLVIRVCESGTREVMSQDYIRFARAKGLGFWRIVSVHIFKNVLIPVVTIMGMEFGGLLAFSVVVETIFAYQGMGELLISSINRLDRPVVVTYLLFTTVMFVGINLVVDILYAVLDPRIRLSEESA</sequence>
<evidence type="ECO:0000256" key="5">
    <source>
        <dbReference type="ARBA" id="ARBA00022989"/>
    </source>
</evidence>
<dbReference type="OrthoDB" id="9807402at2"/>
<dbReference type="PANTHER" id="PTHR43163:SF2">
    <property type="entry name" value="ABC TRANSPORTER PERMEASE PROTEIN"/>
    <property type="match status" value="1"/>
</dbReference>
<dbReference type="Pfam" id="PF00528">
    <property type="entry name" value="BPD_transp_1"/>
    <property type="match status" value="1"/>
</dbReference>
<feature type="domain" description="ABC transmembrane type-1" evidence="8">
    <location>
        <begin position="94"/>
        <end position="311"/>
    </location>
</feature>
<accession>A0A1N7NF37</accession>
<dbReference type="GO" id="GO:0005886">
    <property type="term" value="C:plasma membrane"/>
    <property type="evidence" value="ECO:0007669"/>
    <property type="project" value="UniProtKB-SubCell"/>
</dbReference>
<gene>
    <name evidence="9" type="ORF">SAMN05421774_103345</name>
</gene>
<dbReference type="InterPro" id="IPR035906">
    <property type="entry name" value="MetI-like_sf"/>
</dbReference>
<evidence type="ECO:0000313" key="10">
    <source>
        <dbReference type="Proteomes" id="UP000186141"/>
    </source>
</evidence>
<dbReference type="PANTHER" id="PTHR43163">
    <property type="entry name" value="DIPEPTIDE TRANSPORT SYSTEM PERMEASE PROTEIN DPPB-RELATED"/>
    <property type="match status" value="1"/>
</dbReference>
<feature type="transmembrane region" description="Helical" evidence="7">
    <location>
        <begin position="12"/>
        <end position="31"/>
    </location>
</feature>
<evidence type="ECO:0000256" key="7">
    <source>
        <dbReference type="RuleBase" id="RU363032"/>
    </source>
</evidence>
<evidence type="ECO:0000256" key="3">
    <source>
        <dbReference type="ARBA" id="ARBA00022475"/>
    </source>
</evidence>
<name>A0A1N7NF37_9RHOB</name>
<dbReference type="SUPFAM" id="SSF161098">
    <property type="entry name" value="MetI-like"/>
    <property type="match status" value="1"/>
</dbReference>
<dbReference type="STRING" id="1086013.SAMN05421774_103345"/>